<keyword evidence="4 9" id="KW-0863">Zinc-finger</keyword>
<evidence type="ECO:0000313" key="12">
    <source>
        <dbReference type="Proteomes" id="UP001497497"/>
    </source>
</evidence>
<dbReference type="InterPro" id="IPR036236">
    <property type="entry name" value="Znf_C2H2_sf"/>
</dbReference>
<evidence type="ECO:0000256" key="1">
    <source>
        <dbReference type="ARBA" id="ARBA00004123"/>
    </source>
</evidence>
<keyword evidence="12" id="KW-1185">Reference proteome</keyword>
<dbReference type="Pfam" id="PF00096">
    <property type="entry name" value="zf-C2H2"/>
    <property type="match status" value="3"/>
</dbReference>
<dbReference type="PROSITE" id="PS50157">
    <property type="entry name" value="ZINC_FINGER_C2H2_2"/>
    <property type="match status" value="4"/>
</dbReference>
<keyword evidence="7" id="KW-0804">Transcription</keyword>
<comment type="caution">
    <text evidence="11">The sequence shown here is derived from an EMBL/GenBank/DDBJ whole genome shotgun (WGS) entry which is preliminary data.</text>
</comment>
<accession>A0AAV2IAT9</accession>
<keyword evidence="5" id="KW-0862">Zinc</keyword>
<evidence type="ECO:0000256" key="3">
    <source>
        <dbReference type="ARBA" id="ARBA00022737"/>
    </source>
</evidence>
<dbReference type="PANTHER" id="PTHR24403">
    <property type="entry name" value="ZINC FINGER PROTEIN"/>
    <property type="match status" value="1"/>
</dbReference>
<keyword evidence="8" id="KW-0539">Nucleus</keyword>
<evidence type="ECO:0000256" key="4">
    <source>
        <dbReference type="ARBA" id="ARBA00022771"/>
    </source>
</evidence>
<protein>
    <recommendedName>
        <fullName evidence="10">C2H2-type domain-containing protein</fullName>
    </recommendedName>
</protein>
<dbReference type="FunFam" id="3.30.160.60:FF:001289">
    <property type="entry name" value="Zinc finger protein 574"/>
    <property type="match status" value="1"/>
</dbReference>
<dbReference type="FunFam" id="3.30.160.60:FF:000446">
    <property type="entry name" value="Zinc finger protein"/>
    <property type="match status" value="1"/>
</dbReference>
<dbReference type="PROSITE" id="PS00028">
    <property type="entry name" value="ZINC_FINGER_C2H2_1"/>
    <property type="match status" value="6"/>
</dbReference>
<dbReference type="EMBL" id="CAXITT010000462">
    <property type="protein sequence ID" value="CAL1541955.1"/>
    <property type="molecule type" value="Genomic_DNA"/>
</dbReference>
<feature type="domain" description="C2H2-type" evidence="10">
    <location>
        <begin position="344"/>
        <end position="371"/>
    </location>
</feature>
<evidence type="ECO:0000256" key="6">
    <source>
        <dbReference type="ARBA" id="ARBA00023015"/>
    </source>
</evidence>
<dbReference type="GO" id="GO:0008270">
    <property type="term" value="F:zinc ion binding"/>
    <property type="evidence" value="ECO:0007669"/>
    <property type="project" value="UniProtKB-KW"/>
</dbReference>
<dbReference type="SMART" id="SM00355">
    <property type="entry name" value="ZnF_C2H2"/>
    <property type="match status" value="7"/>
</dbReference>
<evidence type="ECO:0000313" key="11">
    <source>
        <dbReference type="EMBL" id="CAL1541955.1"/>
    </source>
</evidence>
<organism evidence="11 12">
    <name type="scientific">Lymnaea stagnalis</name>
    <name type="common">Great pond snail</name>
    <name type="synonym">Helix stagnalis</name>
    <dbReference type="NCBI Taxonomy" id="6523"/>
    <lineage>
        <taxon>Eukaryota</taxon>
        <taxon>Metazoa</taxon>
        <taxon>Spiralia</taxon>
        <taxon>Lophotrochozoa</taxon>
        <taxon>Mollusca</taxon>
        <taxon>Gastropoda</taxon>
        <taxon>Heterobranchia</taxon>
        <taxon>Euthyneura</taxon>
        <taxon>Panpulmonata</taxon>
        <taxon>Hygrophila</taxon>
        <taxon>Lymnaeoidea</taxon>
        <taxon>Lymnaeidae</taxon>
        <taxon>Lymnaea</taxon>
    </lineage>
</organism>
<evidence type="ECO:0000259" key="10">
    <source>
        <dbReference type="PROSITE" id="PS50157"/>
    </source>
</evidence>
<keyword evidence="3" id="KW-0677">Repeat</keyword>
<evidence type="ECO:0000256" key="5">
    <source>
        <dbReference type="ARBA" id="ARBA00022833"/>
    </source>
</evidence>
<keyword evidence="2" id="KW-0479">Metal-binding</keyword>
<comment type="subcellular location">
    <subcellularLocation>
        <location evidence="1">Nucleus</location>
    </subcellularLocation>
</comment>
<name>A0AAV2IAT9_LYMST</name>
<evidence type="ECO:0000256" key="7">
    <source>
        <dbReference type="ARBA" id="ARBA00023163"/>
    </source>
</evidence>
<evidence type="ECO:0000256" key="8">
    <source>
        <dbReference type="ARBA" id="ARBA00023242"/>
    </source>
</evidence>
<gene>
    <name evidence="11" type="ORF">GSLYS_00015561001</name>
</gene>
<sequence length="398" mass="45455">MHEQNHYNVNGQTANSLATSSDAVSSSLSVLQDKMNTSLQLLNVSATPAMRVEADDELAAKTESDSCALKSDEECRESGVDRPMTKDIGRVDYMKSDVECRESGVQPPMTKAIERVQCSICRLYYHSRNQLFEHLKDHINQVLTIQKVQEWTLKSSDYFFLTDADDDHDRETVTSATTSTSCLDSEITSTTDATVNFSSLDSTISADPKWSKPHRKRSGHRHKGDVLICEFCSEQFGFRKDLHFHMETKHKDSTLKCPVCKKKFSWKKRGKFYERHLNSHYGVKVFKHKCETCGKTFLENSKLRAHMSLHNTELLHRCAVCKKGYANKSSLVRHERKHTGVKPYQCQVCSESFMEKRELLRHSTTHTGVAPFSCSECGQGFTLKTSYMSHMKKKHFKP</sequence>
<keyword evidence="6" id="KW-0805">Transcription regulation</keyword>
<feature type="domain" description="C2H2-type" evidence="10">
    <location>
        <begin position="372"/>
        <end position="398"/>
    </location>
</feature>
<dbReference type="Proteomes" id="UP001497497">
    <property type="component" value="Unassembled WGS sequence"/>
</dbReference>
<feature type="domain" description="C2H2-type" evidence="10">
    <location>
        <begin position="316"/>
        <end position="343"/>
    </location>
</feature>
<dbReference type="GO" id="GO:0005634">
    <property type="term" value="C:nucleus"/>
    <property type="evidence" value="ECO:0007669"/>
    <property type="project" value="UniProtKB-SubCell"/>
</dbReference>
<evidence type="ECO:0000256" key="9">
    <source>
        <dbReference type="PROSITE-ProRule" id="PRU00042"/>
    </source>
</evidence>
<reference evidence="11 12" key="1">
    <citation type="submission" date="2024-04" db="EMBL/GenBank/DDBJ databases">
        <authorList>
            <consortium name="Genoscope - CEA"/>
            <person name="William W."/>
        </authorList>
    </citation>
    <scope>NUCLEOTIDE SEQUENCE [LARGE SCALE GENOMIC DNA]</scope>
</reference>
<dbReference type="InterPro" id="IPR050688">
    <property type="entry name" value="Zinc_finger/UBP_domain"/>
</dbReference>
<proteinExistence type="predicted"/>
<dbReference type="InterPro" id="IPR013087">
    <property type="entry name" value="Znf_C2H2_type"/>
</dbReference>
<dbReference type="SUPFAM" id="SSF57667">
    <property type="entry name" value="beta-beta-alpha zinc fingers"/>
    <property type="match status" value="2"/>
</dbReference>
<dbReference type="GO" id="GO:0045944">
    <property type="term" value="P:positive regulation of transcription by RNA polymerase II"/>
    <property type="evidence" value="ECO:0007669"/>
    <property type="project" value="TreeGrafter"/>
</dbReference>
<dbReference type="Gene3D" id="3.30.160.60">
    <property type="entry name" value="Classic Zinc Finger"/>
    <property type="match status" value="5"/>
</dbReference>
<dbReference type="PANTHER" id="PTHR24403:SF67">
    <property type="entry name" value="FI01116P-RELATED"/>
    <property type="match status" value="1"/>
</dbReference>
<dbReference type="FunFam" id="3.30.160.60:FF:000100">
    <property type="entry name" value="Zinc finger 45-like"/>
    <property type="match status" value="1"/>
</dbReference>
<dbReference type="AlphaFoldDB" id="A0AAV2IAT9"/>
<evidence type="ECO:0000256" key="2">
    <source>
        <dbReference type="ARBA" id="ARBA00022723"/>
    </source>
</evidence>
<feature type="domain" description="C2H2-type" evidence="10">
    <location>
        <begin position="288"/>
        <end position="315"/>
    </location>
</feature>